<dbReference type="AlphaFoldDB" id="A0A485BYE2"/>
<name>A0A485BYE2_RAOPL</name>
<reference evidence="1 2" key="1">
    <citation type="submission" date="2019-03" db="EMBL/GenBank/DDBJ databases">
        <authorList>
            <consortium name="Pathogen Informatics"/>
        </authorList>
    </citation>
    <scope>NUCLEOTIDE SEQUENCE [LARGE SCALE GENOMIC DNA]</scope>
    <source>
        <strain evidence="1 2">NCTC12998</strain>
    </source>
</reference>
<dbReference type="Proteomes" id="UP000345637">
    <property type="component" value="Unassembled WGS sequence"/>
</dbReference>
<organism evidence="1 2">
    <name type="scientific">Raoultella planticola</name>
    <name type="common">Klebsiella planticola</name>
    <dbReference type="NCBI Taxonomy" id="575"/>
    <lineage>
        <taxon>Bacteria</taxon>
        <taxon>Pseudomonadati</taxon>
        <taxon>Pseudomonadota</taxon>
        <taxon>Gammaproteobacteria</taxon>
        <taxon>Enterobacterales</taxon>
        <taxon>Enterobacteriaceae</taxon>
        <taxon>Klebsiella/Raoultella group</taxon>
        <taxon>Raoultella</taxon>
    </lineage>
</organism>
<gene>
    <name evidence="1" type="ORF">NCTC12998_05249</name>
</gene>
<dbReference type="EMBL" id="CAADJE010000025">
    <property type="protein sequence ID" value="VFS78857.1"/>
    <property type="molecule type" value="Genomic_DNA"/>
</dbReference>
<evidence type="ECO:0000313" key="1">
    <source>
        <dbReference type="EMBL" id="VFS78857.1"/>
    </source>
</evidence>
<sequence length="41" mass="4747">MILMDYGNERMNNSACSLDPFRREIRVTALTDEKVLLMVSL</sequence>
<accession>A0A485BYE2</accession>
<protein>
    <submittedName>
        <fullName evidence="1">Uncharacterized protein</fullName>
    </submittedName>
</protein>
<evidence type="ECO:0000313" key="2">
    <source>
        <dbReference type="Proteomes" id="UP000345637"/>
    </source>
</evidence>
<proteinExistence type="predicted"/>